<dbReference type="GO" id="GO:0008270">
    <property type="term" value="F:zinc ion binding"/>
    <property type="evidence" value="ECO:0007669"/>
    <property type="project" value="UniProtKB-KW"/>
</dbReference>
<protein>
    <recommendedName>
        <fullName evidence="13">SWI/SNF family DNA-dependent ATPase Ris1</fullName>
    </recommendedName>
</protein>
<dbReference type="PANTHER" id="PTHR45626:SF16">
    <property type="entry name" value="ATP-DEPENDENT HELICASE ULS1"/>
    <property type="match status" value="1"/>
</dbReference>
<reference evidence="11" key="1">
    <citation type="journal article" date="2020" name="Stud. Mycol.">
        <title>101 Dothideomycetes genomes: a test case for predicting lifestyles and emergence of pathogens.</title>
        <authorList>
            <person name="Haridas S."/>
            <person name="Albert R."/>
            <person name="Binder M."/>
            <person name="Bloem J."/>
            <person name="Labutti K."/>
            <person name="Salamov A."/>
            <person name="Andreopoulos B."/>
            <person name="Baker S."/>
            <person name="Barry K."/>
            <person name="Bills G."/>
            <person name="Bluhm B."/>
            <person name="Cannon C."/>
            <person name="Castanera R."/>
            <person name="Culley D."/>
            <person name="Daum C."/>
            <person name="Ezra D."/>
            <person name="Gonzalez J."/>
            <person name="Henrissat B."/>
            <person name="Kuo A."/>
            <person name="Liang C."/>
            <person name="Lipzen A."/>
            <person name="Lutzoni F."/>
            <person name="Magnuson J."/>
            <person name="Mondo S."/>
            <person name="Nolan M."/>
            <person name="Ohm R."/>
            <person name="Pangilinan J."/>
            <person name="Park H.-J."/>
            <person name="Ramirez L."/>
            <person name="Alfaro M."/>
            <person name="Sun H."/>
            <person name="Tritt A."/>
            <person name="Yoshinaga Y."/>
            <person name="Zwiers L.-H."/>
            <person name="Turgeon B."/>
            <person name="Goodwin S."/>
            <person name="Spatafora J."/>
            <person name="Crous P."/>
            <person name="Grigoriev I."/>
        </authorList>
    </citation>
    <scope>NUCLEOTIDE SEQUENCE</scope>
    <source>
        <strain evidence="11">CBS 116005</strain>
    </source>
</reference>
<evidence type="ECO:0000256" key="4">
    <source>
        <dbReference type="ARBA" id="ARBA00022806"/>
    </source>
</evidence>
<feature type="region of interest" description="Disordered" evidence="7">
    <location>
        <begin position="33"/>
        <end position="315"/>
    </location>
</feature>
<dbReference type="Pfam" id="PF00176">
    <property type="entry name" value="SNF2-rel_dom"/>
    <property type="match status" value="1"/>
</dbReference>
<evidence type="ECO:0000256" key="5">
    <source>
        <dbReference type="ARBA" id="ARBA00022840"/>
    </source>
</evidence>
<feature type="compositionally biased region" description="Acidic residues" evidence="7">
    <location>
        <begin position="941"/>
        <end position="960"/>
    </location>
</feature>
<proteinExistence type="inferred from homology"/>
<dbReference type="CDD" id="cd18008">
    <property type="entry name" value="DEXDc_SHPRH-like"/>
    <property type="match status" value="1"/>
</dbReference>
<dbReference type="SMART" id="SM00184">
    <property type="entry name" value="RING"/>
    <property type="match status" value="1"/>
</dbReference>
<feature type="compositionally biased region" description="Basic and acidic residues" evidence="7">
    <location>
        <begin position="216"/>
        <end position="226"/>
    </location>
</feature>
<feature type="domain" description="Helicase ATP-binding" evidence="9">
    <location>
        <begin position="472"/>
        <end position="661"/>
    </location>
</feature>
<feature type="compositionally biased region" description="Pro residues" evidence="7">
    <location>
        <begin position="278"/>
        <end position="291"/>
    </location>
</feature>
<sequence length="1226" mass="136927">MASLGPSASVGEIEDELDFVNILIETLDPEADEYAQKHEEHMSTKKYLEQRLAALTQRSSPLPQMDGASDQKEFWRTTLGGRPPSRHSDSSLHEGPSSGMKRSADNENLGVDLNHRSKRQTPDPSRVRTPSSNNSFVMVERPRASNSEGARMRQLQAEAAISRQRESHFADEQLARNLSQQQSAIRPSSAIASSAARPNVQTTLGFNGSFQRPPKVKSEAQIKSESRSPQQGERARPARAIVDLTGLDDDDSDSDISEISPTNFTPSGRQSRPCSHAPAPPAYGAPAPSPYGGPVFTPAQPGRIGSAQPGHQQYPMPGAWPVMQPPPPSYGTMQQYPSRNVQSGLYIPSTGMNRAISSASGQLSELNYLVNGQNASRNAYSIGNDDDLVYGGTQPRSDPLSSLYAGQEDLYRDRYEAYAGHDPTKTKEEIEALLANIRPDEELPAHLRVQTPEGMTVKLKKYQELGLTWLKKCEEGTNKGGILADDMGLGKTIQMLSLMVSHRSEDPRCKTTLIIAPVALMRQWQEEIATRIKPRPHALSVFVHHGQAKKKRFADLRMYDVVLTTYGSIAAELKKAEAFELRRRNDPNAQPYDKERCALLGEECRWYRVVLDEAQCIKNRNTKTAKAAYRLDAQYRFCMSGTPMMNNVEELHSLIHFLRIRPYCRWDKFRVDIVQGLKSERTKDKAMSMLQTLCKAVMLRRTKKSTFEGQPILVLPERVTEVDHPQFNEDEQDFYKALEQQTTLQFNKYFAAGTVGKNYSAILVLLLRLRQACCHPHLVKDFGVATAADLSQNDLVTFAESLDQHIVAMIREKEGNFECPVCYDATTNPAIFVPCGHDTCPDCFARLTDPSNAVADGNENAPGGKGKCPQCRGEIDSKKVTDFDSFKKVHQRELLTIEERNQEAVDEEAAADSDDSSDSDEDSEDDDDVDERGNMRGFIVNDEDEDDEVEDGETEVDNDNAGEGPSTTSPSTTSGQKAKKPQKASKKSKKAMGKEKKKEAKAVTLADLKKMASRSKKFKKAYLKKLQKDWVSSAKIEKTLEILQTLMQAPEGEKILIFSQWTSLLDLLEVPIHRAGHGYVRYDGSMNPSERANAVDNFRDHRKNIRIMLVSLKAGNAGLNLNMASQVVILDPFWNPFIEEQAIDRAHRLGQERPVKVHRVLIEGTVEDRIIAIQERKRELIGQALDENASANIGRLGVRELAYLFGVTNNPNQAIQYRAQEPQRRR</sequence>
<dbReference type="PROSITE" id="PS51194">
    <property type="entry name" value="HELICASE_CTER"/>
    <property type="match status" value="1"/>
</dbReference>
<feature type="compositionally biased region" description="Low complexity" evidence="7">
    <location>
        <begin position="179"/>
        <end position="198"/>
    </location>
</feature>
<dbReference type="GO" id="GO:0005634">
    <property type="term" value="C:nucleus"/>
    <property type="evidence" value="ECO:0007669"/>
    <property type="project" value="TreeGrafter"/>
</dbReference>
<feature type="compositionally biased region" description="Acidic residues" evidence="7">
    <location>
        <begin position="246"/>
        <end position="256"/>
    </location>
</feature>
<keyword evidence="4" id="KW-0347">Helicase</keyword>
<evidence type="ECO:0000313" key="11">
    <source>
        <dbReference type="EMBL" id="KAF2765473.1"/>
    </source>
</evidence>
<feature type="region of interest" description="Disordered" evidence="7">
    <location>
        <begin position="897"/>
        <end position="1001"/>
    </location>
</feature>
<dbReference type="Gene3D" id="3.40.50.300">
    <property type="entry name" value="P-loop containing nucleotide triphosphate hydrolases"/>
    <property type="match status" value="1"/>
</dbReference>
<feature type="compositionally biased region" description="Basic residues" evidence="7">
    <location>
        <begin position="977"/>
        <end position="991"/>
    </location>
</feature>
<dbReference type="InterPro" id="IPR014001">
    <property type="entry name" value="Helicase_ATP-bd"/>
</dbReference>
<dbReference type="InterPro" id="IPR038718">
    <property type="entry name" value="SNF2-like_sf"/>
</dbReference>
<evidence type="ECO:0000256" key="3">
    <source>
        <dbReference type="ARBA" id="ARBA00022801"/>
    </source>
</evidence>
<evidence type="ECO:0000256" key="6">
    <source>
        <dbReference type="PROSITE-ProRule" id="PRU00175"/>
    </source>
</evidence>
<evidence type="ECO:0000259" key="9">
    <source>
        <dbReference type="PROSITE" id="PS51192"/>
    </source>
</evidence>
<keyword evidence="6" id="KW-0862">Zinc</keyword>
<dbReference type="SMART" id="SM00490">
    <property type="entry name" value="HELICc"/>
    <property type="match status" value="1"/>
</dbReference>
<feature type="domain" description="RING-type" evidence="8">
    <location>
        <begin position="819"/>
        <end position="872"/>
    </location>
</feature>
<feature type="compositionally biased region" description="Polar residues" evidence="7">
    <location>
        <begin position="261"/>
        <end position="273"/>
    </location>
</feature>
<dbReference type="InterPro" id="IPR049730">
    <property type="entry name" value="SNF2/RAD54-like_C"/>
</dbReference>
<evidence type="ECO:0000259" key="8">
    <source>
        <dbReference type="PROSITE" id="PS50089"/>
    </source>
</evidence>
<feature type="compositionally biased region" description="Basic and acidic residues" evidence="7">
    <location>
        <begin position="163"/>
        <end position="174"/>
    </location>
</feature>
<keyword evidence="6" id="KW-0479">Metal-binding</keyword>
<dbReference type="InterPro" id="IPR050628">
    <property type="entry name" value="SNF2_RAD54_helicase_TF"/>
</dbReference>
<evidence type="ECO:0000313" key="12">
    <source>
        <dbReference type="Proteomes" id="UP000799436"/>
    </source>
</evidence>
<evidence type="ECO:0000256" key="7">
    <source>
        <dbReference type="SAM" id="MobiDB-lite"/>
    </source>
</evidence>
<dbReference type="Proteomes" id="UP000799436">
    <property type="component" value="Unassembled WGS sequence"/>
</dbReference>
<dbReference type="InterPro" id="IPR013083">
    <property type="entry name" value="Znf_RING/FYVE/PHD"/>
</dbReference>
<dbReference type="GO" id="GO:0005737">
    <property type="term" value="C:cytoplasm"/>
    <property type="evidence" value="ECO:0007669"/>
    <property type="project" value="TreeGrafter"/>
</dbReference>
<feature type="compositionally biased region" description="Polar residues" evidence="7">
    <location>
        <begin position="199"/>
        <end position="210"/>
    </location>
</feature>
<dbReference type="Pfam" id="PF13923">
    <property type="entry name" value="zf-C3HC4_2"/>
    <property type="match status" value="1"/>
</dbReference>
<name>A0A6G1KXS5_9PEZI</name>
<accession>A0A6G1KXS5</accession>
<dbReference type="GO" id="GO:0000724">
    <property type="term" value="P:double-strand break repair via homologous recombination"/>
    <property type="evidence" value="ECO:0007669"/>
    <property type="project" value="TreeGrafter"/>
</dbReference>
<dbReference type="PROSITE" id="PS50089">
    <property type="entry name" value="ZF_RING_2"/>
    <property type="match status" value="1"/>
</dbReference>
<dbReference type="AlphaFoldDB" id="A0A6G1KXS5"/>
<evidence type="ECO:0008006" key="13">
    <source>
        <dbReference type="Google" id="ProtNLM"/>
    </source>
</evidence>
<dbReference type="SMART" id="SM00487">
    <property type="entry name" value="DEXDc"/>
    <property type="match status" value="1"/>
</dbReference>
<feature type="compositionally biased region" description="Basic and acidic residues" evidence="7">
    <location>
        <begin position="992"/>
        <end position="1001"/>
    </location>
</feature>
<dbReference type="InterPro" id="IPR027417">
    <property type="entry name" value="P-loop_NTPase"/>
</dbReference>
<dbReference type="PROSITE" id="PS51192">
    <property type="entry name" value="HELICASE_ATP_BIND_1"/>
    <property type="match status" value="1"/>
</dbReference>
<dbReference type="OrthoDB" id="423559at2759"/>
<dbReference type="Pfam" id="PF00271">
    <property type="entry name" value="Helicase_C"/>
    <property type="match status" value="1"/>
</dbReference>
<dbReference type="InterPro" id="IPR001841">
    <property type="entry name" value="Znf_RING"/>
</dbReference>
<organism evidence="11 12">
    <name type="scientific">Teratosphaeria nubilosa</name>
    <dbReference type="NCBI Taxonomy" id="161662"/>
    <lineage>
        <taxon>Eukaryota</taxon>
        <taxon>Fungi</taxon>
        <taxon>Dikarya</taxon>
        <taxon>Ascomycota</taxon>
        <taxon>Pezizomycotina</taxon>
        <taxon>Dothideomycetes</taxon>
        <taxon>Dothideomycetidae</taxon>
        <taxon>Mycosphaerellales</taxon>
        <taxon>Teratosphaeriaceae</taxon>
        <taxon>Teratosphaeria</taxon>
    </lineage>
</organism>
<dbReference type="PANTHER" id="PTHR45626">
    <property type="entry name" value="TRANSCRIPTION TERMINATION FACTOR 2-RELATED"/>
    <property type="match status" value="1"/>
</dbReference>
<dbReference type="GO" id="GO:0005524">
    <property type="term" value="F:ATP binding"/>
    <property type="evidence" value="ECO:0007669"/>
    <property type="project" value="UniProtKB-KW"/>
</dbReference>
<dbReference type="GO" id="GO:0008094">
    <property type="term" value="F:ATP-dependent activity, acting on DNA"/>
    <property type="evidence" value="ECO:0007669"/>
    <property type="project" value="TreeGrafter"/>
</dbReference>
<feature type="compositionally biased region" description="Acidic residues" evidence="7">
    <location>
        <begin position="904"/>
        <end position="930"/>
    </location>
</feature>
<dbReference type="GO" id="GO:0016787">
    <property type="term" value="F:hydrolase activity"/>
    <property type="evidence" value="ECO:0007669"/>
    <property type="project" value="UniProtKB-KW"/>
</dbReference>
<dbReference type="InterPro" id="IPR001650">
    <property type="entry name" value="Helicase_C-like"/>
</dbReference>
<keyword evidence="12" id="KW-1185">Reference proteome</keyword>
<feature type="compositionally biased region" description="Low complexity" evidence="7">
    <location>
        <begin position="965"/>
        <end position="976"/>
    </location>
</feature>
<dbReference type="SUPFAM" id="SSF52540">
    <property type="entry name" value="P-loop containing nucleoside triphosphate hydrolases"/>
    <property type="match status" value="2"/>
</dbReference>
<dbReference type="SUPFAM" id="SSF57850">
    <property type="entry name" value="RING/U-box"/>
    <property type="match status" value="1"/>
</dbReference>
<keyword evidence="2" id="KW-0547">Nucleotide-binding</keyword>
<comment type="similarity">
    <text evidence="1">Belongs to the SNF2/RAD54 helicase family.</text>
</comment>
<evidence type="ECO:0000256" key="2">
    <source>
        <dbReference type="ARBA" id="ARBA00022741"/>
    </source>
</evidence>
<dbReference type="Gene3D" id="3.40.50.10810">
    <property type="entry name" value="Tandem AAA-ATPase domain"/>
    <property type="match status" value="1"/>
</dbReference>
<keyword evidence="3" id="KW-0378">Hydrolase</keyword>
<dbReference type="CDD" id="cd18793">
    <property type="entry name" value="SF2_C_SNF"/>
    <property type="match status" value="1"/>
</dbReference>
<dbReference type="GO" id="GO:0004386">
    <property type="term" value="F:helicase activity"/>
    <property type="evidence" value="ECO:0007669"/>
    <property type="project" value="UniProtKB-KW"/>
</dbReference>
<dbReference type="EMBL" id="ML995891">
    <property type="protein sequence ID" value="KAF2765473.1"/>
    <property type="molecule type" value="Genomic_DNA"/>
</dbReference>
<feature type="domain" description="Helicase C-terminal" evidence="10">
    <location>
        <begin position="1041"/>
        <end position="1202"/>
    </location>
</feature>
<keyword evidence="6" id="KW-0863">Zinc-finger</keyword>
<dbReference type="InterPro" id="IPR000330">
    <property type="entry name" value="SNF2_N"/>
</dbReference>
<gene>
    <name evidence="11" type="ORF">EJ03DRAFT_330945</name>
</gene>
<feature type="compositionally biased region" description="Basic and acidic residues" evidence="7">
    <location>
        <begin position="34"/>
        <end position="49"/>
    </location>
</feature>
<evidence type="ECO:0000256" key="1">
    <source>
        <dbReference type="ARBA" id="ARBA00007025"/>
    </source>
</evidence>
<evidence type="ECO:0000259" key="10">
    <source>
        <dbReference type="PROSITE" id="PS51194"/>
    </source>
</evidence>
<keyword evidence="5" id="KW-0067">ATP-binding</keyword>
<dbReference type="Gene3D" id="3.30.40.10">
    <property type="entry name" value="Zinc/RING finger domain, C3HC4 (zinc finger)"/>
    <property type="match status" value="1"/>
</dbReference>